<dbReference type="Pfam" id="PF01594">
    <property type="entry name" value="AI-2E_transport"/>
    <property type="match status" value="1"/>
</dbReference>
<proteinExistence type="inferred from homology"/>
<feature type="transmembrane region" description="Helical" evidence="8">
    <location>
        <begin position="41"/>
        <end position="62"/>
    </location>
</feature>
<feature type="transmembrane region" description="Helical" evidence="8">
    <location>
        <begin position="335"/>
        <end position="368"/>
    </location>
</feature>
<feature type="transmembrane region" description="Helical" evidence="8">
    <location>
        <begin position="12"/>
        <end position="29"/>
    </location>
</feature>
<dbReference type="PANTHER" id="PTHR21716:SF53">
    <property type="entry name" value="PERMEASE PERM-RELATED"/>
    <property type="match status" value="1"/>
</dbReference>
<name>A0A4R7ZID2_9FIRM</name>
<comment type="caution">
    <text evidence="9">The sequence shown here is derived from an EMBL/GenBank/DDBJ whole genome shotgun (WGS) entry which is preliminary data.</text>
</comment>
<dbReference type="GO" id="GO:0005886">
    <property type="term" value="C:plasma membrane"/>
    <property type="evidence" value="ECO:0007669"/>
    <property type="project" value="UniProtKB-SubCell"/>
</dbReference>
<protein>
    <submittedName>
        <fullName evidence="9">Putative PurR-regulated permease PerM</fullName>
    </submittedName>
</protein>
<feature type="transmembrane region" description="Helical" evidence="8">
    <location>
        <begin position="240"/>
        <end position="259"/>
    </location>
</feature>
<evidence type="ECO:0000313" key="10">
    <source>
        <dbReference type="Proteomes" id="UP000294743"/>
    </source>
</evidence>
<reference evidence="9 10" key="1">
    <citation type="submission" date="2019-03" db="EMBL/GenBank/DDBJ databases">
        <title>Genomic Encyclopedia of Type Strains, Phase IV (KMG-IV): sequencing the most valuable type-strain genomes for metagenomic binning, comparative biology and taxonomic classification.</title>
        <authorList>
            <person name="Goeker M."/>
        </authorList>
    </citation>
    <scope>NUCLEOTIDE SEQUENCE [LARGE SCALE GENOMIC DNA]</scope>
    <source>
        <strain evidence="9 10">DSM 28867</strain>
    </source>
</reference>
<feature type="transmembrane region" description="Helical" evidence="8">
    <location>
        <begin position="186"/>
        <end position="202"/>
    </location>
</feature>
<evidence type="ECO:0000256" key="2">
    <source>
        <dbReference type="ARBA" id="ARBA00009773"/>
    </source>
</evidence>
<feature type="transmembrane region" description="Helical" evidence="8">
    <location>
        <begin position="83"/>
        <end position="104"/>
    </location>
</feature>
<dbReference type="PANTHER" id="PTHR21716">
    <property type="entry name" value="TRANSMEMBRANE PROTEIN"/>
    <property type="match status" value="1"/>
</dbReference>
<evidence type="ECO:0000256" key="1">
    <source>
        <dbReference type="ARBA" id="ARBA00004651"/>
    </source>
</evidence>
<dbReference type="Proteomes" id="UP000294743">
    <property type="component" value="Unassembled WGS sequence"/>
</dbReference>
<comment type="subcellular location">
    <subcellularLocation>
        <location evidence="1">Cell membrane</location>
        <topology evidence="1">Multi-pass membrane protein</topology>
    </subcellularLocation>
</comment>
<gene>
    <name evidence="9" type="ORF">EDD63_12822</name>
</gene>
<feature type="transmembrane region" description="Helical" evidence="8">
    <location>
        <begin position="304"/>
        <end position="323"/>
    </location>
</feature>
<evidence type="ECO:0000256" key="7">
    <source>
        <dbReference type="ARBA" id="ARBA00023136"/>
    </source>
</evidence>
<evidence type="ECO:0000313" key="9">
    <source>
        <dbReference type="EMBL" id="TDW16118.1"/>
    </source>
</evidence>
<dbReference type="AlphaFoldDB" id="A0A4R7ZID2"/>
<evidence type="ECO:0000256" key="3">
    <source>
        <dbReference type="ARBA" id="ARBA00022448"/>
    </source>
</evidence>
<dbReference type="EMBL" id="SODD01000028">
    <property type="protein sequence ID" value="TDW16118.1"/>
    <property type="molecule type" value="Genomic_DNA"/>
</dbReference>
<evidence type="ECO:0000256" key="6">
    <source>
        <dbReference type="ARBA" id="ARBA00022989"/>
    </source>
</evidence>
<comment type="similarity">
    <text evidence="2">Belongs to the autoinducer-2 exporter (AI-2E) (TC 2.A.86) family.</text>
</comment>
<dbReference type="OrthoDB" id="9793390at2"/>
<accession>A0A4R7ZID2</accession>
<feature type="transmembrane region" description="Helical" evidence="8">
    <location>
        <begin position="271"/>
        <end position="297"/>
    </location>
</feature>
<evidence type="ECO:0000256" key="5">
    <source>
        <dbReference type="ARBA" id="ARBA00022692"/>
    </source>
</evidence>
<keyword evidence="7 8" id="KW-0472">Membrane</keyword>
<keyword evidence="4" id="KW-1003">Cell membrane</keyword>
<keyword evidence="3" id="KW-0813">Transport</keyword>
<keyword evidence="5 8" id="KW-0812">Transmembrane</keyword>
<evidence type="ECO:0000256" key="8">
    <source>
        <dbReference type="SAM" id="Phobius"/>
    </source>
</evidence>
<dbReference type="RefSeq" id="WP_134170179.1">
    <property type="nucleotide sequence ID" value="NZ_SODD01000028.1"/>
</dbReference>
<keyword evidence="6 8" id="KW-1133">Transmembrane helix</keyword>
<evidence type="ECO:0000256" key="4">
    <source>
        <dbReference type="ARBA" id="ARBA00022475"/>
    </source>
</evidence>
<keyword evidence="10" id="KW-1185">Reference proteome</keyword>
<dbReference type="GO" id="GO:0055085">
    <property type="term" value="P:transmembrane transport"/>
    <property type="evidence" value="ECO:0007669"/>
    <property type="project" value="TreeGrafter"/>
</dbReference>
<sequence length="392" mass="44508">MKQYFKENKNTLFVAVVIIVLLAIVLRMNEIVSFVLTMLEVFNPFFIAIGIAFILNIPMKAIENGLSKISRNNKIVKKFLRPLSIILTLLFAVVILWLLMIIILPRVAESVVYVFNNFSTIVNNSIKSVDDILNDLHLGYKLQDIPYIKEIQNISKDQELFKHVITFFGSITQGVVKNAVEFTNTFFSYFLAFCLSIYLLAGKETLIYQTKKVIVALFPKNISTFVFETGSKANVIFKNFVGGQLVDCIIKGVMFYIVFQFLDYRFTELMATIIAVCSIVPVFGPIFAMLICFVLIFSYNPINALWFIIIFQVLSNFEGQVIYPKIVGKTIGLPGIWVLLSIFILGGKFGIAGMLLAVPITALAYELFVEYINSRLKKKKINYDLVEEKGED</sequence>
<organism evidence="9 10">
    <name type="scientific">Breznakia blatticola</name>
    <dbReference type="NCBI Taxonomy" id="1754012"/>
    <lineage>
        <taxon>Bacteria</taxon>
        <taxon>Bacillati</taxon>
        <taxon>Bacillota</taxon>
        <taxon>Erysipelotrichia</taxon>
        <taxon>Erysipelotrichales</taxon>
        <taxon>Erysipelotrichaceae</taxon>
        <taxon>Breznakia</taxon>
    </lineage>
</organism>
<dbReference type="InterPro" id="IPR002549">
    <property type="entry name" value="AI-2E-like"/>
</dbReference>